<evidence type="ECO:0000259" key="1">
    <source>
        <dbReference type="Pfam" id="PF19909"/>
    </source>
</evidence>
<dbReference type="RefSeq" id="WP_262066232.1">
    <property type="nucleotide sequence ID" value="NZ_JAMXOD010000010.1"/>
</dbReference>
<organism evidence="2 3">
    <name type="scientific">Aequitasia blattaphilus</name>
    <dbReference type="NCBI Taxonomy" id="2949332"/>
    <lineage>
        <taxon>Bacteria</taxon>
        <taxon>Bacillati</taxon>
        <taxon>Bacillota</taxon>
        <taxon>Clostridia</taxon>
        <taxon>Lachnospirales</taxon>
        <taxon>Lachnospiraceae</taxon>
        <taxon>Aequitasia</taxon>
    </lineage>
</organism>
<comment type="caution">
    <text evidence="2">The sequence shown here is derived from an EMBL/GenBank/DDBJ whole genome shotgun (WGS) entry which is preliminary data.</text>
</comment>
<protein>
    <submittedName>
        <fullName evidence="2">DUF6382 domain-containing protein</fullName>
    </submittedName>
</protein>
<gene>
    <name evidence="2" type="ORF">NK125_08490</name>
</gene>
<dbReference type="Pfam" id="PF19909">
    <property type="entry name" value="DUF6382"/>
    <property type="match status" value="1"/>
</dbReference>
<evidence type="ECO:0000313" key="3">
    <source>
        <dbReference type="Proteomes" id="UP001523566"/>
    </source>
</evidence>
<dbReference type="EMBL" id="JAMZFW010000010">
    <property type="protein sequence ID" value="MCP1102448.1"/>
    <property type="molecule type" value="Genomic_DNA"/>
</dbReference>
<accession>A0ABT1E9D9</accession>
<dbReference type="InterPro" id="IPR045962">
    <property type="entry name" value="DUF6382"/>
</dbReference>
<dbReference type="Proteomes" id="UP001523566">
    <property type="component" value="Unassembled WGS sequence"/>
</dbReference>
<reference evidence="2 3" key="1">
    <citation type="journal article" date="2022" name="Genome Biol. Evol.">
        <title>Host diet, physiology and behaviors set the stage for Lachnospiraceae cladogenesis.</title>
        <authorList>
            <person name="Vera-Ponce De Leon A."/>
            <person name="Schneider M."/>
            <person name="Jahnes B.C."/>
            <person name="Sadowski V."/>
            <person name="Camuy-Velez L.A."/>
            <person name="Duan J."/>
            <person name="Sabree Z.L."/>
        </authorList>
    </citation>
    <scope>NUCLEOTIDE SEQUENCE [LARGE SCALE GENOMIC DNA]</scope>
    <source>
        <strain evidence="2 3">PAL113</strain>
    </source>
</reference>
<proteinExistence type="predicted"/>
<name>A0ABT1E9D9_9FIRM</name>
<evidence type="ECO:0000313" key="2">
    <source>
        <dbReference type="EMBL" id="MCP1102448.1"/>
    </source>
</evidence>
<sequence>MERIITIEAKEIYREDYQIKMIRLNKIEGLLPIRGIGWGTKSQYSYKVNGKVSMGGIYERGKVKAEDINSFAKNVLCLMDDLEKHLLDINKLLFQKDYIFYGRERFYFCYYPPCNREVYEEFHELMEYFVKHIDYNDEIAVEKLHFLYDKTREENYDLEELLKQSIGMEKSEEEEIPIQEISYIDEEEKEEPVFVREKKASVICRAKKMIKRRKKKKWGDFDDLLLDEEV</sequence>
<feature type="domain" description="DUF6382" evidence="1">
    <location>
        <begin position="4"/>
        <end position="156"/>
    </location>
</feature>
<keyword evidence="3" id="KW-1185">Reference proteome</keyword>